<protein>
    <submittedName>
        <fullName evidence="3">XRE family transcriptional regulator</fullName>
    </submittedName>
</protein>
<dbReference type="PATRIC" id="fig|200450.3.peg.2190"/>
<name>A0A0H5A958_9PSED</name>
<dbReference type="AlphaFoldDB" id="A0A0H5A958"/>
<accession>A0A0H5A958</accession>
<sequence>MTQTAFINPEILSWSRQRAGLSEAQVAKGLSVKLERVKEWEGGLSFPTFNQSQKWAAVVHVPFGFLFLKAPPQEHLPLPDLRTVGGVFPEKPSLNLIDTVRDVLRKQDWYLDYLQDQERSQLPFVGSFSLRSPVKDVVADIRHVLGVTDDFARMSYDDYFRALISGAEDAGILVMRSGVALGNTHRKLDVSEFRGFAISNALAPVVFINSADAPTARLFTLMHELAHIWIGSTGVSDGSSHSARQEEAFCNAVAGEFLAPELIFRAHWGSDVHWEENLAPLVGRFRVSTLVIARRARDLGYISSDQYGAYYRRILQEYRDKDGSGGDYYRTAAIRNSTRLSKAVLAEAQSGRILLRDAGKLLGVQPAKLKAYGMKLSA</sequence>
<dbReference type="PANTHER" id="PTHR43236">
    <property type="entry name" value="ANTITOXIN HIGA1"/>
    <property type="match status" value="1"/>
</dbReference>
<dbReference type="RefSeq" id="WP_049710147.1">
    <property type="nucleotide sequence ID" value="NZ_CP011507.1"/>
</dbReference>
<dbReference type="Gene3D" id="1.10.10.2910">
    <property type="match status" value="1"/>
</dbReference>
<gene>
    <name evidence="3" type="ORF">AA957_10570</name>
</gene>
<dbReference type="SUPFAM" id="SSF47413">
    <property type="entry name" value="lambda repressor-like DNA-binding domains"/>
    <property type="match status" value="1"/>
</dbReference>
<dbReference type="Proteomes" id="UP000036608">
    <property type="component" value="Chromosome"/>
</dbReference>
<comment type="similarity">
    <text evidence="1">Belongs to the short-chain fatty acyl-CoA assimilation regulator (ScfR) family.</text>
</comment>
<dbReference type="PANTHER" id="PTHR43236:SF2">
    <property type="entry name" value="BLL0069 PROTEIN"/>
    <property type="match status" value="1"/>
</dbReference>
<evidence type="ECO:0000259" key="2">
    <source>
        <dbReference type="Pfam" id="PF06114"/>
    </source>
</evidence>
<dbReference type="GO" id="GO:0003677">
    <property type="term" value="F:DNA binding"/>
    <property type="evidence" value="ECO:0007669"/>
    <property type="project" value="InterPro"/>
</dbReference>
<dbReference type="InterPro" id="IPR010982">
    <property type="entry name" value="Lambda_DNA-bd_dom_sf"/>
</dbReference>
<dbReference type="InterPro" id="IPR052345">
    <property type="entry name" value="Rad_response_metalloprotease"/>
</dbReference>
<proteinExistence type="inferred from homology"/>
<dbReference type="OrthoDB" id="9796786at2"/>
<reference evidence="4" key="2">
    <citation type="submission" date="2015-05" db="EMBL/GenBank/DDBJ databases">
        <authorList>
            <person name="Swarnkar M.K."/>
            <person name="Vyas P."/>
            <person name="Rahi P."/>
            <person name="Thakur R."/>
            <person name="Thakur N."/>
            <person name="Singh A.K."/>
            <person name="Gulati A."/>
        </authorList>
    </citation>
    <scope>NUCLEOTIDE SEQUENCE [LARGE SCALE GENOMIC DNA]</scope>
    <source>
        <strain evidence="4">745</strain>
    </source>
</reference>
<dbReference type="InterPro" id="IPR010359">
    <property type="entry name" value="IrrE_HExxH"/>
</dbReference>
<dbReference type="Pfam" id="PF06114">
    <property type="entry name" value="Peptidase_M78"/>
    <property type="match status" value="1"/>
</dbReference>
<evidence type="ECO:0000313" key="3">
    <source>
        <dbReference type="EMBL" id="AKS06538.1"/>
    </source>
</evidence>
<dbReference type="KEGG" id="ptv:AA957_10570"/>
<reference evidence="3 4" key="1">
    <citation type="journal article" date="2015" name="Genome Announc.">
        <title>Complete Genome Sequence of the Rhizobacterium Pseudomonas trivialis Strain IHBB745 with Multiple Plant Growth-Promoting Activities and Tolerance to Desiccation and Alkalinity.</title>
        <authorList>
            <person name="Gulati A."/>
            <person name="Swarnkar M.K."/>
            <person name="Vyas P."/>
            <person name="Rahi P."/>
            <person name="Thakur R."/>
            <person name="Thakur N."/>
            <person name="Singh A.K."/>
        </authorList>
    </citation>
    <scope>NUCLEOTIDE SEQUENCE [LARGE SCALE GENOMIC DNA]</scope>
    <source>
        <strain evidence="4">745</strain>
    </source>
</reference>
<organism evidence="3 4">
    <name type="scientific">Pseudomonas trivialis</name>
    <dbReference type="NCBI Taxonomy" id="200450"/>
    <lineage>
        <taxon>Bacteria</taxon>
        <taxon>Pseudomonadati</taxon>
        <taxon>Pseudomonadota</taxon>
        <taxon>Gammaproteobacteria</taxon>
        <taxon>Pseudomonadales</taxon>
        <taxon>Pseudomonadaceae</taxon>
        <taxon>Pseudomonas</taxon>
    </lineage>
</organism>
<dbReference type="InterPro" id="IPR001387">
    <property type="entry name" value="Cro/C1-type_HTH"/>
</dbReference>
<dbReference type="CDD" id="cd00093">
    <property type="entry name" value="HTH_XRE"/>
    <property type="match status" value="1"/>
</dbReference>
<evidence type="ECO:0000256" key="1">
    <source>
        <dbReference type="ARBA" id="ARBA00007227"/>
    </source>
</evidence>
<feature type="domain" description="IrrE N-terminal-like" evidence="2">
    <location>
        <begin position="167"/>
        <end position="296"/>
    </location>
</feature>
<evidence type="ECO:0000313" key="4">
    <source>
        <dbReference type="Proteomes" id="UP000036608"/>
    </source>
</evidence>
<dbReference type="EMBL" id="CP011507">
    <property type="protein sequence ID" value="AKS06538.1"/>
    <property type="molecule type" value="Genomic_DNA"/>
</dbReference>